<proteinExistence type="inferred from homology"/>
<dbReference type="SUPFAM" id="SSF46458">
    <property type="entry name" value="Globin-like"/>
    <property type="match status" value="1"/>
</dbReference>
<evidence type="ECO:0000313" key="10">
    <source>
        <dbReference type="Proteomes" id="UP000749559"/>
    </source>
</evidence>
<protein>
    <recommendedName>
        <fullName evidence="6">Extracellular globin</fullName>
    </recommendedName>
</protein>
<dbReference type="PROSITE" id="PS01033">
    <property type="entry name" value="GLOBIN"/>
    <property type="match status" value="1"/>
</dbReference>
<keyword evidence="4 6" id="KW-0479">Metal-binding</keyword>
<dbReference type="InterPro" id="IPR000971">
    <property type="entry name" value="Globin"/>
</dbReference>
<comment type="similarity">
    <text evidence="6 7">Belongs to the globin family.</text>
</comment>
<evidence type="ECO:0000259" key="8">
    <source>
        <dbReference type="PROSITE" id="PS01033"/>
    </source>
</evidence>
<dbReference type="OrthoDB" id="8751793at2759"/>
<dbReference type="InterPro" id="IPR012292">
    <property type="entry name" value="Globin/Proto"/>
</dbReference>
<dbReference type="Proteomes" id="UP000749559">
    <property type="component" value="Unassembled WGS sequence"/>
</dbReference>
<keyword evidence="2 6" id="KW-0349">Heme</keyword>
<keyword evidence="10" id="KW-1185">Reference proteome</keyword>
<dbReference type="InterPro" id="IPR009050">
    <property type="entry name" value="Globin-like_sf"/>
</dbReference>
<dbReference type="InterPro" id="IPR050532">
    <property type="entry name" value="Globin-like_OT"/>
</dbReference>
<dbReference type="Gene3D" id="1.10.490.10">
    <property type="entry name" value="Globins"/>
    <property type="match status" value="1"/>
</dbReference>
<organism evidence="9 10">
    <name type="scientific">Owenia fusiformis</name>
    <name type="common">Polychaete worm</name>
    <dbReference type="NCBI Taxonomy" id="6347"/>
    <lineage>
        <taxon>Eukaryota</taxon>
        <taxon>Metazoa</taxon>
        <taxon>Spiralia</taxon>
        <taxon>Lophotrochozoa</taxon>
        <taxon>Annelida</taxon>
        <taxon>Polychaeta</taxon>
        <taxon>Sedentaria</taxon>
        <taxon>Canalipalpata</taxon>
        <taxon>Sabellida</taxon>
        <taxon>Oweniida</taxon>
        <taxon>Oweniidae</taxon>
        <taxon>Owenia</taxon>
    </lineage>
</organism>
<reference evidence="9" key="1">
    <citation type="submission" date="2022-03" db="EMBL/GenBank/DDBJ databases">
        <authorList>
            <person name="Martin C."/>
        </authorList>
    </citation>
    <scope>NUCLEOTIDE SEQUENCE</scope>
</reference>
<evidence type="ECO:0000256" key="7">
    <source>
        <dbReference type="RuleBase" id="RU000356"/>
    </source>
</evidence>
<evidence type="ECO:0000256" key="6">
    <source>
        <dbReference type="PIRNR" id="PIRNR036517"/>
    </source>
</evidence>
<dbReference type="CDD" id="cd01040">
    <property type="entry name" value="Mb-like"/>
    <property type="match status" value="1"/>
</dbReference>
<keyword evidence="1 6" id="KW-0813">Transport</keyword>
<evidence type="ECO:0000256" key="5">
    <source>
        <dbReference type="ARBA" id="ARBA00023004"/>
    </source>
</evidence>
<evidence type="ECO:0000256" key="2">
    <source>
        <dbReference type="ARBA" id="ARBA00022617"/>
    </source>
</evidence>
<dbReference type="GO" id="GO:0005576">
    <property type="term" value="C:extracellular region"/>
    <property type="evidence" value="ECO:0007669"/>
    <property type="project" value="UniProtKB-UniRule"/>
</dbReference>
<dbReference type="InterPro" id="IPR044399">
    <property type="entry name" value="Mb-like_M"/>
</dbReference>
<feature type="domain" description="Globin" evidence="8">
    <location>
        <begin position="21"/>
        <end position="162"/>
    </location>
</feature>
<dbReference type="GO" id="GO:0020037">
    <property type="term" value="F:heme binding"/>
    <property type="evidence" value="ECO:0007669"/>
    <property type="project" value="UniProtKB-UniRule"/>
</dbReference>
<dbReference type="PIRSF" id="PIRSF036517">
    <property type="entry name" value="Ext_hemo"/>
    <property type="match status" value="1"/>
</dbReference>
<dbReference type="InterPro" id="IPR014610">
    <property type="entry name" value="Haemoglobin_extracell"/>
</dbReference>
<dbReference type="Pfam" id="PF00042">
    <property type="entry name" value="Globin"/>
    <property type="match status" value="1"/>
</dbReference>
<dbReference type="GO" id="GO:0005506">
    <property type="term" value="F:iron ion binding"/>
    <property type="evidence" value="ECO:0007669"/>
    <property type="project" value="UniProtKB-UniRule"/>
</dbReference>
<dbReference type="AlphaFoldDB" id="A0A8J1XZE9"/>
<dbReference type="SMR" id="A0A8J1XZE9"/>
<dbReference type="GO" id="GO:0019825">
    <property type="term" value="F:oxygen binding"/>
    <property type="evidence" value="ECO:0007669"/>
    <property type="project" value="UniProtKB-UniRule"/>
</dbReference>
<evidence type="ECO:0000256" key="4">
    <source>
        <dbReference type="ARBA" id="ARBA00022723"/>
    </source>
</evidence>
<evidence type="ECO:0000256" key="1">
    <source>
        <dbReference type="ARBA" id="ARBA00022448"/>
    </source>
</evidence>
<name>A0A8J1XZE9_OWEFU</name>
<keyword evidence="3 6" id="KW-0561">Oxygen transport</keyword>
<dbReference type="GO" id="GO:0005833">
    <property type="term" value="C:hemoglobin complex"/>
    <property type="evidence" value="ECO:0007669"/>
    <property type="project" value="UniProtKB-UniRule"/>
</dbReference>
<dbReference type="PANTHER" id="PTHR46458">
    <property type="entry name" value="BLR2807 PROTEIN"/>
    <property type="match status" value="1"/>
</dbReference>
<evidence type="ECO:0000313" key="9">
    <source>
        <dbReference type="EMBL" id="CAH1773523.1"/>
    </source>
</evidence>
<accession>A0A8J1XZE9</accession>
<evidence type="ECO:0000256" key="3">
    <source>
        <dbReference type="ARBA" id="ARBA00022621"/>
    </source>
</evidence>
<dbReference type="PANTHER" id="PTHR46458:SF1">
    <property type="entry name" value="GEO09476P1"/>
    <property type="match status" value="1"/>
</dbReference>
<dbReference type="GO" id="GO:0005344">
    <property type="term" value="F:oxygen carrier activity"/>
    <property type="evidence" value="ECO:0007669"/>
    <property type="project" value="UniProtKB-UniRule"/>
</dbReference>
<gene>
    <name evidence="9" type="ORF">OFUS_LOCUS1110</name>
</gene>
<sequence length="162" mass="17976">MKVLAIFACLVVGAVVVQGICKDDLHRIKVQTQWNAVYNTHRDVVGKAAFRSLFKLAPDSRALFSKFDSDDTNSPKFQAHCARVLGGLGNVISELGDAEVYTSQLGHLAAFHSNIPNLKYEYFEQLGQVLEEIFSAAIDDYDNEAWADCYTDIIQGMTAQLQ</sequence>
<dbReference type="EMBL" id="CAIIXF020000001">
    <property type="protein sequence ID" value="CAH1773523.1"/>
    <property type="molecule type" value="Genomic_DNA"/>
</dbReference>
<keyword evidence="5 6" id="KW-0408">Iron</keyword>
<comment type="caution">
    <text evidence="9">The sequence shown here is derived from an EMBL/GenBank/DDBJ whole genome shotgun (WGS) entry which is preliminary data.</text>
</comment>